<dbReference type="InParanoid" id="G0V9S0"/>
<dbReference type="GO" id="GO:0031965">
    <property type="term" value="C:nuclear membrane"/>
    <property type="evidence" value="ECO:0007669"/>
    <property type="project" value="UniProtKB-SubCell"/>
</dbReference>
<keyword evidence="3" id="KW-0653">Protein transport</keyword>
<reference key="2">
    <citation type="submission" date="2011-08" db="EMBL/GenBank/DDBJ databases">
        <title>Genome sequence of Naumovozyma castellii.</title>
        <authorList>
            <person name="Gordon J.L."/>
            <person name="Armisen D."/>
            <person name="Proux-Wera E."/>
            <person name="OhEigeartaigh S.S."/>
            <person name="Byrne K.P."/>
            <person name="Wolfe K.H."/>
        </authorList>
    </citation>
    <scope>NUCLEOTIDE SEQUENCE</scope>
    <source>
        <strain>Type strain:CBS 4309</strain>
    </source>
</reference>
<evidence type="ECO:0000256" key="3">
    <source>
        <dbReference type="ARBA" id="ARBA00022927"/>
    </source>
</evidence>
<dbReference type="GeneID" id="96902244"/>
<dbReference type="GO" id="GO:0006302">
    <property type="term" value="P:double-strand break repair"/>
    <property type="evidence" value="ECO:0007669"/>
    <property type="project" value="EnsemblFungi"/>
</dbReference>
<keyword evidence="5 7" id="KW-0906">Nuclear pore complex</keyword>
<evidence type="ECO:0000313" key="8">
    <source>
        <dbReference type="EMBL" id="CCC68687.1"/>
    </source>
</evidence>
<proteinExistence type="inferred from homology"/>
<keyword evidence="2" id="KW-0509">mRNA transport</keyword>
<dbReference type="GO" id="GO:0042802">
    <property type="term" value="F:identical protein binding"/>
    <property type="evidence" value="ECO:0007669"/>
    <property type="project" value="EnsemblFungi"/>
</dbReference>
<keyword evidence="9" id="KW-1185">Reference proteome</keyword>
<dbReference type="AlphaFoldDB" id="G0V9S0"/>
<keyword evidence="6 7" id="KW-0539">Nucleus</keyword>
<dbReference type="Proteomes" id="UP000001640">
    <property type="component" value="Chromosome 2"/>
</dbReference>
<gene>
    <name evidence="8" type="primary">NCAS0B06030</name>
    <name evidence="8" type="ordered locus">NCAS_0B06030</name>
</gene>
<evidence type="ECO:0000256" key="2">
    <source>
        <dbReference type="ARBA" id="ARBA00022816"/>
    </source>
</evidence>
<comment type="subcellular location">
    <subcellularLocation>
        <location evidence="7">Nucleus</location>
        <location evidence="7">Nuclear pore complex</location>
    </subcellularLocation>
    <subcellularLocation>
        <location evidence="7">Nucleus membrane</location>
    </subcellularLocation>
</comment>
<dbReference type="OrthoDB" id="3098at2759"/>
<keyword evidence="1 7" id="KW-0813">Transport</keyword>
<comment type="subunit">
    <text evidence="7">Part of the nuclear pore complex (NPC).</text>
</comment>
<dbReference type="OMA" id="YEIRALY"/>
<sequence>MRQPNAQNIGYLKKFATALEHFKVGQFNTSEHTDAFDIIKDFRSIAGEEALKFLDDSNSSARHLNNDWEQEARLWHLLDLLMSFRTADHDTDRISIENYNSNALFEKQLLQDDKKLYQIWIIMVWLQENMTIQERPDNLPTSKWTQTLISGNLESADLDYPLRNVGVTIEQKDKEQDHIFFQYIYHLLLAGKYEEAFEECKLSENLTLNMILCGIQEYVNPAIDTQIANEFEMQQGVKKHALWRRAVYNLSQCPDLNPYERAIYNYLSGTIPDTGIDANWDSDFLLQLNQILQIEIENYLLKNGKINAEELITPLPMYAKSLDKILNSLSERYPMESESPMKVLMGAIILDTLPSVLHSSVEMLLDIIKGKESSNDLLDEPYLLRVVTHLSIFIDVITPGAVPKGDKYKLVTAYISILKMHGYYDCIPIYISFLEDDEILNAYSFVLSTMNEPELRQNQLELMKFLRLPVTNILKKTTSRVFTETEPEYTPDEEISVSFGITDTDKHLILAVEWLLQGKLFTDALESVLALSRRFLINGKVKALDYFFRRNSMDDLLKAYKLEIISQRDSDEGPELKIEELLQYENLIHGLNRYEEWNKTIKLLNSESNIPSLIEKFQAYTRSTHDLIENFLVNLSRDEGYTGRDIIYEIRALYTPYLIIELHKGLVEAAKLLKIPKFISEALNYTDLVANETDKIYLLFQTSGKLKEYLQLVAHTATLVDYSKQNY</sequence>
<dbReference type="GO" id="GO:0051664">
    <property type="term" value="P:nuclear pore localization"/>
    <property type="evidence" value="ECO:0007669"/>
    <property type="project" value="EnsemblFungi"/>
</dbReference>
<dbReference type="GO" id="GO:0006606">
    <property type="term" value="P:protein import into nucleus"/>
    <property type="evidence" value="ECO:0007669"/>
    <property type="project" value="EnsemblFungi"/>
</dbReference>
<dbReference type="eggNOG" id="KOG1964">
    <property type="taxonomic scope" value="Eukaryota"/>
</dbReference>
<comment type="function">
    <text evidence="7">Functions as a component of the nuclear pore complex (NPC).</text>
</comment>
<dbReference type="GO" id="GO:0030466">
    <property type="term" value="P:silent mating-type cassette heterochromatin formation"/>
    <property type="evidence" value="ECO:0007669"/>
    <property type="project" value="EnsemblFungi"/>
</dbReference>
<keyword evidence="4 7" id="KW-0811">Translocation</keyword>
<dbReference type="EMBL" id="HE576753">
    <property type="protein sequence ID" value="CCC68687.1"/>
    <property type="molecule type" value="Genomic_DNA"/>
</dbReference>
<organism evidence="8 9">
    <name type="scientific">Naumovozyma castellii</name>
    <name type="common">Yeast</name>
    <name type="synonym">Saccharomyces castellii</name>
    <dbReference type="NCBI Taxonomy" id="27288"/>
    <lineage>
        <taxon>Eukaryota</taxon>
        <taxon>Fungi</taxon>
        <taxon>Dikarya</taxon>
        <taxon>Ascomycota</taxon>
        <taxon>Saccharomycotina</taxon>
        <taxon>Saccharomycetes</taxon>
        <taxon>Saccharomycetales</taxon>
        <taxon>Saccharomycetaceae</taxon>
        <taxon>Naumovozyma</taxon>
    </lineage>
</organism>
<dbReference type="GO" id="GO:0045944">
    <property type="term" value="P:positive regulation of transcription by RNA polymerase II"/>
    <property type="evidence" value="ECO:0007669"/>
    <property type="project" value="EnsemblFungi"/>
</dbReference>
<dbReference type="PANTHER" id="PTHR13003">
    <property type="entry name" value="NUP107-RELATED"/>
    <property type="match status" value="1"/>
</dbReference>
<dbReference type="RefSeq" id="XP_003675058.1">
    <property type="nucleotide sequence ID" value="XM_003675010.1"/>
</dbReference>
<dbReference type="PANTHER" id="PTHR13003:SF2">
    <property type="entry name" value="NUCLEAR PORE COMPLEX PROTEIN NUP107"/>
    <property type="match status" value="1"/>
</dbReference>
<evidence type="ECO:0000256" key="7">
    <source>
        <dbReference type="RuleBase" id="RU365072"/>
    </source>
</evidence>
<dbReference type="GO" id="GO:0017056">
    <property type="term" value="F:structural constituent of nuclear pore"/>
    <property type="evidence" value="ECO:0007669"/>
    <property type="project" value="UniProtKB-UniRule"/>
</dbReference>
<dbReference type="STRING" id="1064592.G0V9S0"/>
<accession>G0V9S0</accession>
<dbReference type="FunCoup" id="G0V9S0">
    <property type="interactions" value="603"/>
</dbReference>
<dbReference type="GO" id="GO:0000781">
    <property type="term" value="C:chromosome, telomeric region"/>
    <property type="evidence" value="ECO:0007669"/>
    <property type="project" value="GOC"/>
</dbReference>
<dbReference type="KEGG" id="ncs:NCAS_0B06030"/>
<evidence type="ECO:0000256" key="5">
    <source>
        <dbReference type="ARBA" id="ARBA00023132"/>
    </source>
</evidence>
<dbReference type="Gene3D" id="1.10.3450.20">
    <property type="match status" value="1"/>
</dbReference>
<evidence type="ECO:0000256" key="1">
    <source>
        <dbReference type="ARBA" id="ARBA00022448"/>
    </source>
</evidence>
<dbReference type="Pfam" id="PF04121">
    <property type="entry name" value="Nup84_Nup100"/>
    <property type="match status" value="1"/>
</dbReference>
<keyword evidence="7" id="KW-0472">Membrane</keyword>
<evidence type="ECO:0000256" key="4">
    <source>
        <dbReference type="ARBA" id="ARBA00023010"/>
    </source>
</evidence>
<dbReference type="GO" id="GO:0000973">
    <property type="term" value="P:post-transcriptional tethering of RNA polymerase II gene DNA at nuclear periphery"/>
    <property type="evidence" value="ECO:0007669"/>
    <property type="project" value="EnsemblFungi"/>
</dbReference>
<evidence type="ECO:0000256" key="6">
    <source>
        <dbReference type="ARBA" id="ARBA00023242"/>
    </source>
</evidence>
<dbReference type="HOGENOM" id="CLU_023045_0_0_1"/>
<name>G0V9S0_NAUCA</name>
<dbReference type="Gene3D" id="1.20.190.50">
    <property type="match status" value="1"/>
</dbReference>
<dbReference type="GO" id="GO:0031509">
    <property type="term" value="P:subtelomeric heterochromatin formation"/>
    <property type="evidence" value="ECO:0007669"/>
    <property type="project" value="EnsemblFungi"/>
</dbReference>
<dbReference type="GO" id="GO:0031990">
    <property type="term" value="P:mRNA export from nucleus in response to heat stress"/>
    <property type="evidence" value="ECO:0007669"/>
    <property type="project" value="EnsemblFungi"/>
</dbReference>
<dbReference type="InterPro" id="IPR007252">
    <property type="entry name" value="Nup84/Nup107"/>
</dbReference>
<dbReference type="GO" id="GO:0034398">
    <property type="term" value="P:telomere tethering at nuclear periphery"/>
    <property type="evidence" value="ECO:0007669"/>
    <property type="project" value="EnsemblFungi"/>
</dbReference>
<protein>
    <recommendedName>
        <fullName evidence="7">Nuclear pore complex protein</fullName>
    </recommendedName>
</protein>
<dbReference type="GO" id="GO:0031080">
    <property type="term" value="C:nuclear pore outer ring"/>
    <property type="evidence" value="ECO:0007669"/>
    <property type="project" value="EnsemblFungi"/>
</dbReference>
<reference evidence="8 9" key="1">
    <citation type="journal article" date="2011" name="Proc. Natl. Acad. Sci. U.S.A.">
        <title>Evolutionary erosion of yeast sex chromosomes by mating-type switching accidents.</title>
        <authorList>
            <person name="Gordon J.L."/>
            <person name="Armisen D."/>
            <person name="Proux-Wera E."/>
            <person name="Oheigeartaigh S.S."/>
            <person name="Byrne K.P."/>
            <person name="Wolfe K.H."/>
        </authorList>
    </citation>
    <scope>NUCLEOTIDE SEQUENCE [LARGE SCALE GENOMIC DNA]</scope>
    <source>
        <strain evidence="9">ATCC 76901 / BCRC 22586 / CBS 4309 / NBRC 1992 / NRRL Y-12630</strain>
    </source>
</reference>
<evidence type="ECO:0000313" key="9">
    <source>
        <dbReference type="Proteomes" id="UP000001640"/>
    </source>
</evidence>
<comment type="similarity">
    <text evidence="7">Belongs to the nucleoporin Nup84/Nup107 family.</text>
</comment>